<dbReference type="Gramene" id="OMO62066">
    <property type="protein sequence ID" value="OMO62066"/>
    <property type="gene ID" value="CCACVL1_23047"/>
</dbReference>
<evidence type="ECO:0000313" key="1">
    <source>
        <dbReference type="EMBL" id="OMO62066.1"/>
    </source>
</evidence>
<dbReference type="Proteomes" id="UP000188268">
    <property type="component" value="Unassembled WGS sequence"/>
</dbReference>
<name>A0A1R3GVI2_COCAP</name>
<reference evidence="1 2" key="1">
    <citation type="submission" date="2013-09" db="EMBL/GenBank/DDBJ databases">
        <title>Corchorus capsularis genome sequencing.</title>
        <authorList>
            <person name="Alam M."/>
            <person name="Haque M.S."/>
            <person name="Islam M.S."/>
            <person name="Emdad E.M."/>
            <person name="Islam M.M."/>
            <person name="Ahmed B."/>
            <person name="Halim A."/>
            <person name="Hossen Q.M.M."/>
            <person name="Hossain M.Z."/>
            <person name="Ahmed R."/>
            <person name="Khan M.M."/>
            <person name="Islam R."/>
            <person name="Rashid M.M."/>
            <person name="Khan S.A."/>
            <person name="Rahman M.S."/>
            <person name="Alam M."/>
        </authorList>
    </citation>
    <scope>NUCLEOTIDE SEQUENCE [LARGE SCALE GENOMIC DNA]</scope>
    <source>
        <strain evidence="2">cv. CVL-1</strain>
        <tissue evidence="1">Whole seedling</tissue>
    </source>
</reference>
<comment type="caution">
    <text evidence="1">The sequence shown here is derived from an EMBL/GenBank/DDBJ whole genome shotgun (WGS) entry which is preliminary data.</text>
</comment>
<organism evidence="1 2">
    <name type="scientific">Corchorus capsularis</name>
    <name type="common">Jute</name>
    <dbReference type="NCBI Taxonomy" id="210143"/>
    <lineage>
        <taxon>Eukaryota</taxon>
        <taxon>Viridiplantae</taxon>
        <taxon>Streptophyta</taxon>
        <taxon>Embryophyta</taxon>
        <taxon>Tracheophyta</taxon>
        <taxon>Spermatophyta</taxon>
        <taxon>Magnoliopsida</taxon>
        <taxon>eudicotyledons</taxon>
        <taxon>Gunneridae</taxon>
        <taxon>Pentapetalae</taxon>
        <taxon>rosids</taxon>
        <taxon>malvids</taxon>
        <taxon>Malvales</taxon>
        <taxon>Malvaceae</taxon>
        <taxon>Grewioideae</taxon>
        <taxon>Apeibeae</taxon>
        <taxon>Corchorus</taxon>
    </lineage>
</organism>
<evidence type="ECO:0000313" key="2">
    <source>
        <dbReference type="Proteomes" id="UP000188268"/>
    </source>
</evidence>
<keyword evidence="2" id="KW-1185">Reference proteome</keyword>
<gene>
    <name evidence="1" type="ORF">CCACVL1_23047</name>
</gene>
<protein>
    <submittedName>
        <fullName evidence="1">Uncharacterized protein</fullName>
    </submittedName>
</protein>
<dbReference type="EMBL" id="AWWV01013346">
    <property type="protein sequence ID" value="OMO62066.1"/>
    <property type="molecule type" value="Genomic_DNA"/>
</dbReference>
<accession>A0A1R3GVI2</accession>
<sequence length="28" mass="3196">MKSTECSPKYVQLLEARAITTVRKKSAR</sequence>
<dbReference type="AlphaFoldDB" id="A0A1R3GVI2"/>
<proteinExistence type="predicted"/>